<protein>
    <submittedName>
        <fullName evidence="1">Uncharacterized protein</fullName>
    </submittedName>
</protein>
<reference evidence="1 2" key="1">
    <citation type="journal article" date="2010" name="Nature">
        <title>Comparative genomics reveals mobile pathogenicity chromosomes in Fusarium.</title>
        <authorList>
            <person name="Ma L.J."/>
            <person name="van der Does H.C."/>
            <person name="Borkovich K.A."/>
            <person name="Coleman J.J."/>
            <person name="Daboussi M.J."/>
            <person name="Di Pietro A."/>
            <person name="Dufresne M."/>
            <person name="Freitag M."/>
            <person name="Grabherr M."/>
            <person name="Henrissat B."/>
            <person name="Houterman P.M."/>
            <person name="Kang S."/>
            <person name="Shim W.B."/>
            <person name="Woloshuk C."/>
            <person name="Xie X."/>
            <person name="Xu J.R."/>
            <person name="Antoniw J."/>
            <person name="Baker S.E."/>
            <person name="Bluhm B.H."/>
            <person name="Breakspear A."/>
            <person name="Brown D.W."/>
            <person name="Butchko R.A."/>
            <person name="Chapman S."/>
            <person name="Coulson R."/>
            <person name="Coutinho P.M."/>
            <person name="Danchin E.G."/>
            <person name="Diener A."/>
            <person name="Gale L.R."/>
            <person name="Gardiner D.M."/>
            <person name="Goff S."/>
            <person name="Hammond-Kosack K.E."/>
            <person name="Hilburn K."/>
            <person name="Hua-Van A."/>
            <person name="Jonkers W."/>
            <person name="Kazan K."/>
            <person name="Kodira C.D."/>
            <person name="Koehrsen M."/>
            <person name="Kumar L."/>
            <person name="Lee Y.H."/>
            <person name="Li L."/>
            <person name="Manners J.M."/>
            <person name="Miranda-Saavedra D."/>
            <person name="Mukherjee M."/>
            <person name="Park G."/>
            <person name="Park J."/>
            <person name="Park S.Y."/>
            <person name="Proctor R.H."/>
            <person name="Regev A."/>
            <person name="Ruiz-Roldan M.C."/>
            <person name="Sain D."/>
            <person name="Sakthikumar S."/>
            <person name="Sykes S."/>
            <person name="Schwartz D.C."/>
            <person name="Turgeon B.G."/>
            <person name="Wapinski I."/>
            <person name="Yoder O."/>
            <person name="Young S."/>
            <person name="Zeng Q."/>
            <person name="Zhou S."/>
            <person name="Galagan J."/>
            <person name="Cuomo C.A."/>
            <person name="Kistler H.C."/>
            <person name="Rep M."/>
        </authorList>
    </citation>
    <scope>NUCLEOTIDE SEQUENCE [LARGE SCALE GENOMIC DNA]</scope>
    <source>
        <strain evidence="2">M3125 / FGSC 7600</strain>
    </source>
</reference>
<dbReference type="AlphaFoldDB" id="W7MUN2"/>
<organism evidence="1 2">
    <name type="scientific">Gibberella moniliformis (strain M3125 / FGSC 7600)</name>
    <name type="common">Maize ear and stalk rot fungus</name>
    <name type="synonym">Fusarium verticillioides</name>
    <dbReference type="NCBI Taxonomy" id="334819"/>
    <lineage>
        <taxon>Eukaryota</taxon>
        <taxon>Fungi</taxon>
        <taxon>Dikarya</taxon>
        <taxon>Ascomycota</taxon>
        <taxon>Pezizomycotina</taxon>
        <taxon>Sordariomycetes</taxon>
        <taxon>Hypocreomycetidae</taxon>
        <taxon>Hypocreales</taxon>
        <taxon>Nectriaceae</taxon>
        <taxon>Fusarium</taxon>
        <taxon>Fusarium fujikuroi species complex</taxon>
    </lineage>
</organism>
<dbReference type="EMBL" id="DS022251">
    <property type="protein sequence ID" value="EWG48112.1"/>
    <property type="molecule type" value="Genomic_DNA"/>
</dbReference>
<dbReference type="KEGG" id="fvr:FVEG_16235"/>
<sequence length="38" mass="4183">MAQHNPIKVPSQTVGVALSGLYHSSKVDEKFKRTISDI</sequence>
<keyword evidence="2" id="KW-1185">Reference proteome</keyword>
<dbReference type="GeneID" id="30073111"/>
<evidence type="ECO:0000313" key="2">
    <source>
        <dbReference type="Proteomes" id="UP000009096"/>
    </source>
</evidence>
<dbReference type="RefSeq" id="XP_018754303.1">
    <property type="nucleotide sequence ID" value="XM_018905473.1"/>
</dbReference>
<evidence type="ECO:0000313" key="1">
    <source>
        <dbReference type="EMBL" id="EWG48112.1"/>
    </source>
</evidence>
<name>W7MUN2_GIBM7</name>
<dbReference type="VEuPathDB" id="FungiDB:FVEG_16235"/>
<dbReference type="Proteomes" id="UP000009096">
    <property type="component" value="Chromosome 3"/>
</dbReference>
<proteinExistence type="predicted"/>
<gene>
    <name evidence="1" type="ORF">FVEG_16235</name>
</gene>
<accession>W7MUN2</accession>